<protein>
    <submittedName>
        <fullName evidence="1">Uncharacterized protein</fullName>
    </submittedName>
</protein>
<keyword evidence="2" id="KW-1185">Reference proteome</keyword>
<dbReference type="PANTHER" id="PTHR11161:SF0">
    <property type="entry name" value="O-ACYLTRANSFERASE LIKE PROTEIN"/>
    <property type="match status" value="1"/>
</dbReference>
<dbReference type="Proteomes" id="UP001152795">
    <property type="component" value="Unassembled WGS sequence"/>
</dbReference>
<gene>
    <name evidence="1" type="ORF">PACLA_8A089049</name>
</gene>
<evidence type="ECO:0000313" key="1">
    <source>
        <dbReference type="EMBL" id="CAB4044491.1"/>
    </source>
</evidence>
<accession>A0A6S7KS95</accession>
<reference evidence="1" key="1">
    <citation type="submission" date="2020-04" db="EMBL/GenBank/DDBJ databases">
        <authorList>
            <person name="Alioto T."/>
            <person name="Alioto T."/>
            <person name="Gomez Garrido J."/>
        </authorList>
    </citation>
    <scope>NUCLEOTIDE SEQUENCE</scope>
    <source>
        <strain evidence="1">A484AB</strain>
    </source>
</reference>
<dbReference type="AlphaFoldDB" id="A0A6S7KS95"/>
<dbReference type="OrthoDB" id="207378at2759"/>
<evidence type="ECO:0000313" key="2">
    <source>
        <dbReference type="Proteomes" id="UP001152795"/>
    </source>
</evidence>
<sequence length="94" mass="11066">MEEFNYLYVKPYCRIHPYLVGLVIGCLMHRRAFRAKQLSWPLAVIFWFITVAIALSVSFGTFTAFHEDARPWTMAEKILYNTTRHLAWGIVLAW</sequence>
<comment type="caution">
    <text evidence="1">The sequence shown here is derived from an EMBL/GenBank/DDBJ whole genome shotgun (WGS) entry which is preliminary data.</text>
</comment>
<feature type="non-terminal residue" evidence="1">
    <location>
        <position position="1"/>
    </location>
</feature>
<name>A0A6S7KS95_PARCT</name>
<proteinExistence type="predicted"/>
<dbReference type="InterPro" id="IPR052728">
    <property type="entry name" value="O2_lipid_transport_reg"/>
</dbReference>
<dbReference type="EMBL" id="CACRXK020035131">
    <property type="protein sequence ID" value="CAB4044491.1"/>
    <property type="molecule type" value="Genomic_DNA"/>
</dbReference>
<organism evidence="1 2">
    <name type="scientific">Paramuricea clavata</name>
    <name type="common">Red gorgonian</name>
    <name type="synonym">Violescent sea-whip</name>
    <dbReference type="NCBI Taxonomy" id="317549"/>
    <lineage>
        <taxon>Eukaryota</taxon>
        <taxon>Metazoa</taxon>
        <taxon>Cnidaria</taxon>
        <taxon>Anthozoa</taxon>
        <taxon>Octocorallia</taxon>
        <taxon>Malacalcyonacea</taxon>
        <taxon>Plexauridae</taxon>
        <taxon>Paramuricea</taxon>
    </lineage>
</organism>
<dbReference type="PANTHER" id="PTHR11161">
    <property type="entry name" value="O-ACYLTRANSFERASE"/>
    <property type="match status" value="1"/>
</dbReference>